<accession>A0AAW0UQX1</accession>
<evidence type="ECO:0000256" key="1">
    <source>
        <dbReference type="SAM" id="MobiDB-lite"/>
    </source>
</evidence>
<dbReference type="Proteomes" id="UP001487740">
    <property type="component" value="Unassembled WGS sequence"/>
</dbReference>
<proteinExistence type="predicted"/>
<keyword evidence="3" id="KW-1185">Reference proteome</keyword>
<evidence type="ECO:0000313" key="2">
    <source>
        <dbReference type="EMBL" id="KAK8402430.1"/>
    </source>
</evidence>
<feature type="compositionally biased region" description="Low complexity" evidence="1">
    <location>
        <begin position="1"/>
        <end position="16"/>
    </location>
</feature>
<feature type="region of interest" description="Disordered" evidence="1">
    <location>
        <begin position="1"/>
        <end position="27"/>
    </location>
</feature>
<evidence type="ECO:0000313" key="3">
    <source>
        <dbReference type="Proteomes" id="UP001487740"/>
    </source>
</evidence>
<reference evidence="2 3" key="1">
    <citation type="submission" date="2023-03" db="EMBL/GenBank/DDBJ databases">
        <title>High-quality genome of Scylla paramamosain provides insights in environmental adaptation.</title>
        <authorList>
            <person name="Zhang L."/>
        </authorList>
    </citation>
    <scope>NUCLEOTIDE SEQUENCE [LARGE SCALE GENOMIC DNA]</scope>
    <source>
        <strain evidence="2">LZ_2023a</strain>
        <tissue evidence="2">Muscle</tissue>
    </source>
</reference>
<organism evidence="2 3">
    <name type="scientific">Scylla paramamosain</name>
    <name type="common">Mud crab</name>
    <dbReference type="NCBI Taxonomy" id="85552"/>
    <lineage>
        <taxon>Eukaryota</taxon>
        <taxon>Metazoa</taxon>
        <taxon>Ecdysozoa</taxon>
        <taxon>Arthropoda</taxon>
        <taxon>Crustacea</taxon>
        <taxon>Multicrustacea</taxon>
        <taxon>Malacostraca</taxon>
        <taxon>Eumalacostraca</taxon>
        <taxon>Eucarida</taxon>
        <taxon>Decapoda</taxon>
        <taxon>Pleocyemata</taxon>
        <taxon>Brachyura</taxon>
        <taxon>Eubrachyura</taxon>
        <taxon>Portunoidea</taxon>
        <taxon>Portunidae</taxon>
        <taxon>Portuninae</taxon>
        <taxon>Scylla</taxon>
    </lineage>
</organism>
<protein>
    <submittedName>
        <fullName evidence="2">Uncharacterized protein</fullName>
    </submittedName>
</protein>
<sequence>MASTLDTDSNSSNLSLKLRTGSSDSRDSFYLDLDRGIDSDIEELSGGRSGPVGYDHVSKVEGGVDVVVLEVVEGVESGPAEVTKLVSVSNLRAGTWPRLPRALPALLPHSDLAPLA</sequence>
<dbReference type="AlphaFoldDB" id="A0AAW0UQX1"/>
<dbReference type="EMBL" id="JARAKH010000007">
    <property type="protein sequence ID" value="KAK8402430.1"/>
    <property type="molecule type" value="Genomic_DNA"/>
</dbReference>
<name>A0AAW0UQX1_SCYPA</name>
<comment type="caution">
    <text evidence="2">The sequence shown here is derived from an EMBL/GenBank/DDBJ whole genome shotgun (WGS) entry which is preliminary data.</text>
</comment>
<gene>
    <name evidence="2" type="ORF">O3P69_000680</name>
</gene>